<proteinExistence type="predicted"/>
<gene>
    <name evidence="2" type="ORF">JOB18_049503</name>
</gene>
<feature type="compositionally biased region" description="Basic and acidic residues" evidence="1">
    <location>
        <begin position="41"/>
        <end position="53"/>
    </location>
</feature>
<evidence type="ECO:0000313" key="2">
    <source>
        <dbReference type="EMBL" id="KAG7511412.1"/>
    </source>
</evidence>
<evidence type="ECO:0000256" key="1">
    <source>
        <dbReference type="SAM" id="MobiDB-lite"/>
    </source>
</evidence>
<dbReference type="AlphaFoldDB" id="A0AAV6S4N9"/>
<sequence length="204" mass="22474">MEWGGKETVLNERGRENGKRKKVWKGQHVNTGSRGGSNDGGLDRETRGFRKEPSTGSTGYCSHNIDLKGSTAKASLLQCRGTYRSEKQTPLAAAAVAAAEREVTSDVTRRGRGLQQASNTWRHLWTTEDTVNSTHAALLNPVQTKPDQEPDTRPRIKNQNKNQQSRPNQTSSITSARERSKFTAASVFLPLDGLIDSNQDEPSL</sequence>
<feature type="compositionally biased region" description="Polar residues" evidence="1">
    <location>
        <begin position="157"/>
        <end position="175"/>
    </location>
</feature>
<name>A0AAV6S4N9_SOLSE</name>
<protein>
    <submittedName>
        <fullName evidence="2">Uncharacterized protein</fullName>
    </submittedName>
</protein>
<feature type="region of interest" description="Disordered" evidence="1">
    <location>
        <begin position="138"/>
        <end position="179"/>
    </location>
</feature>
<comment type="caution">
    <text evidence="2">The sequence shown here is derived from an EMBL/GenBank/DDBJ whole genome shotgun (WGS) entry which is preliminary data.</text>
</comment>
<organism evidence="2 3">
    <name type="scientific">Solea senegalensis</name>
    <name type="common">Senegalese sole</name>
    <dbReference type="NCBI Taxonomy" id="28829"/>
    <lineage>
        <taxon>Eukaryota</taxon>
        <taxon>Metazoa</taxon>
        <taxon>Chordata</taxon>
        <taxon>Craniata</taxon>
        <taxon>Vertebrata</taxon>
        <taxon>Euteleostomi</taxon>
        <taxon>Actinopterygii</taxon>
        <taxon>Neopterygii</taxon>
        <taxon>Teleostei</taxon>
        <taxon>Neoteleostei</taxon>
        <taxon>Acanthomorphata</taxon>
        <taxon>Carangaria</taxon>
        <taxon>Pleuronectiformes</taxon>
        <taxon>Pleuronectoidei</taxon>
        <taxon>Soleidae</taxon>
        <taxon>Solea</taxon>
    </lineage>
</organism>
<accession>A0AAV6S4N9</accession>
<evidence type="ECO:0000313" key="3">
    <source>
        <dbReference type="Proteomes" id="UP000693946"/>
    </source>
</evidence>
<feature type="region of interest" description="Disordered" evidence="1">
    <location>
        <begin position="1"/>
        <end position="58"/>
    </location>
</feature>
<keyword evidence="3" id="KW-1185">Reference proteome</keyword>
<dbReference type="EMBL" id="JAGKHQ010000008">
    <property type="protein sequence ID" value="KAG7511412.1"/>
    <property type="molecule type" value="Genomic_DNA"/>
</dbReference>
<dbReference type="Proteomes" id="UP000693946">
    <property type="component" value="Linkage Group LG16"/>
</dbReference>
<reference evidence="2 3" key="1">
    <citation type="journal article" date="2021" name="Sci. Rep.">
        <title>Chromosome anchoring in Senegalese sole (Solea senegalensis) reveals sex-associated markers and genome rearrangements in flatfish.</title>
        <authorList>
            <person name="Guerrero-Cozar I."/>
            <person name="Gomez-Garrido J."/>
            <person name="Berbel C."/>
            <person name="Martinez-Blanch J.F."/>
            <person name="Alioto T."/>
            <person name="Claros M.G."/>
            <person name="Gagnaire P.A."/>
            <person name="Manchado M."/>
        </authorList>
    </citation>
    <scope>NUCLEOTIDE SEQUENCE [LARGE SCALE GENOMIC DNA]</scope>
    <source>
        <strain evidence="2">Sse05_10M</strain>
    </source>
</reference>